<reference evidence="2" key="2">
    <citation type="submission" date="2015-01" db="EMBL/GenBank/DDBJ databases">
        <title>Evolutionary Origins and Diversification of the Mycorrhizal Mutualists.</title>
        <authorList>
            <consortium name="DOE Joint Genome Institute"/>
            <consortium name="Mycorrhizal Genomics Consortium"/>
            <person name="Kohler A."/>
            <person name="Kuo A."/>
            <person name="Nagy L.G."/>
            <person name="Floudas D."/>
            <person name="Copeland A."/>
            <person name="Barry K.W."/>
            <person name="Cichocki N."/>
            <person name="Veneault-Fourrey C."/>
            <person name="LaButti K."/>
            <person name="Lindquist E.A."/>
            <person name="Lipzen A."/>
            <person name="Lundell T."/>
            <person name="Morin E."/>
            <person name="Murat C."/>
            <person name="Riley R."/>
            <person name="Ohm R."/>
            <person name="Sun H."/>
            <person name="Tunlid A."/>
            <person name="Henrissat B."/>
            <person name="Grigoriev I.V."/>
            <person name="Hibbett D.S."/>
            <person name="Martin F."/>
        </authorList>
    </citation>
    <scope>NUCLEOTIDE SEQUENCE [LARGE SCALE GENOMIC DNA]</scope>
    <source>
        <strain evidence="2">Marx 270</strain>
    </source>
</reference>
<dbReference type="AlphaFoldDB" id="A0A0C3J5K0"/>
<reference evidence="1 2" key="1">
    <citation type="submission" date="2014-04" db="EMBL/GenBank/DDBJ databases">
        <authorList>
            <consortium name="DOE Joint Genome Institute"/>
            <person name="Kuo A."/>
            <person name="Kohler A."/>
            <person name="Costa M.D."/>
            <person name="Nagy L.G."/>
            <person name="Floudas D."/>
            <person name="Copeland A."/>
            <person name="Barry K.W."/>
            <person name="Cichocki N."/>
            <person name="Veneault-Fourrey C."/>
            <person name="LaButti K."/>
            <person name="Lindquist E.A."/>
            <person name="Lipzen A."/>
            <person name="Lundell T."/>
            <person name="Morin E."/>
            <person name="Murat C."/>
            <person name="Sun H."/>
            <person name="Tunlid A."/>
            <person name="Henrissat B."/>
            <person name="Grigoriev I.V."/>
            <person name="Hibbett D.S."/>
            <person name="Martin F."/>
            <person name="Nordberg H.P."/>
            <person name="Cantor M.N."/>
            <person name="Hua S.X."/>
        </authorList>
    </citation>
    <scope>NUCLEOTIDE SEQUENCE [LARGE SCALE GENOMIC DNA]</scope>
    <source>
        <strain evidence="1 2">Marx 270</strain>
    </source>
</reference>
<evidence type="ECO:0000313" key="2">
    <source>
        <dbReference type="Proteomes" id="UP000054217"/>
    </source>
</evidence>
<evidence type="ECO:0000313" key="1">
    <source>
        <dbReference type="EMBL" id="KIN92981.1"/>
    </source>
</evidence>
<protein>
    <submittedName>
        <fullName evidence="1">Uncharacterized protein</fullName>
    </submittedName>
</protein>
<name>A0A0C3J5K0_PISTI</name>
<dbReference type="InParanoid" id="A0A0C3J5K0"/>
<organism evidence="1 2">
    <name type="scientific">Pisolithus tinctorius Marx 270</name>
    <dbReference type="NCBI Taxonomy" id="870435"/>
    <lineage>
        <taxon>Eukaryota</taxon>
        <taxon>Fungi</taxon>
        <taxon>Dikarya</taxon>
        <taxon>Basidiomycota</taxon>
        <taxon>Agaricomycotina</taxon>
        <taxon>Agaricomycetes</taxon>
        <taxon>Agaricomycetidae</taxon>
        <taxon>Boletales</taxon>
        <taxon>Sclerodermatineae</taxon>
        <taxon>Pisolithaceae</taxon>
        <taxon>Pisolithus</taxon>
    </lineage>
</organism>
<gene>
    <name evidence="1" type="ORF">M404DRAFT_1009274</name>
</gene>
<accession>A0A0C3J5K0</accession>
<proteinExistence type="predicted"/>
<dbReference type="HOGENOM" id="CLU_204121_0_0_1"/>
<dbReference type="Proteomes" id="UP000054217">
    <property type="component" value="Unassembled WGS sequence"/>
</dbReference>
<keyword evidence="2" id="KW-1185">Reference proteome</keyword>
<dbReference type="EMBL" id="KN832266">
    <property type="protein sequence ID" value="KIN92981.1"/>
    <property type="molecule type" value="Genomic_DNA"/>
</dbReference>
<sequence>MPPGSIIGAEVSILFTSVSPGVTILQDHDWSLTDLTNYSSNTSRYPWFLIPLLWMVHLPSTLSRGVSKL</sequence>